<keyword evidence="1" id="KW-0560">Oxidoreductase</keyword>
<dbReference type="SUPFAM" id="SSF55347">
    <property type="entry name" value="Glyceraldehyde-3-phosphate dehydrogenase-like, C-terminal domain"/>
    <property type="match status" value="1"/>
</dbReference>
<accession>A0A537LEC6</accession>
<feature type="domain" description="GFO/IDH/MocA-like oxidoreductase" evidence="4">
    <location>
        <begin position="131"/>
        <end position="263"/>
    </location>
</feature>
<proteinExistence type="predicted"/>
<dbReference type="GO" id="GO:0016491">
    <property type="term" value="F:oxidoreductase activity"/>
    <property type="evidence" value="ECO:0007669"/>
    <property type="project" value="UniProtKB-KW"/>
</dbReference>
<dbReference type="InterPro" id="IPR055170">
    <property type="entry name" value="GFO_IDH_MocA-like_dom"/>
</dbReference>
<dbReference type="InterPro" id="IPR000683">
    <property type="entry name" value="Gfo/Idh/MocA-like_OxRdtase_N"/>
</dbReference>
<evidence type="ECO:0000256" key="1">
    <source>
        <dbReference type="ARBA" id="ARBA00023002"/>
    </source>
</evidence>
<dbReference type="Pfam" id="PF01408">
    <property type="entry name" value="GFO_IDH_MocA"/>
    <property type="match status" value="1"/>
</dbReference>
<feature type="region of interest" description="Disordered" evidence="2">
    <location>
        <begin position="348"/>
        <end position="376"/>
    </location>
</feature>
<sequence>MKLRVGVIGTGFGAEVQIPAFLAHPRVEVVAIASGTPGRAREVAGRFEIPHAFDDYRAMVATAELDLVSITSPPDTHHPATLAALARRRHVLCEKPMALNAAQAEEMLREAERQGVTHVIDHELRFNPNRRKIKRLIEERFIGAPRHALITVVGTGRADATRPWTWWSDARRGGGILGAQGSHQIDLLRYFLGDVAAISGTTETYVKERPDPAASGRRAVTSDDFTSFSLRFASGAVGIVVNSAVGAHGVGPRTEIWGEEGTLILDQEERLWGARRGESLREITEPETLEAPPGMNYSSLWGLSFIRLAAHVVNAILDEVPVAPTATFADGLQVQRVLDTVRATAGRQARLENAATRTSPARKRTNGRTRSADPGR</sequence>
<evidence type="ECO:0000259" key="3">
    <source>
        <dbReference type="Pfam" id="PF01408"/>
    </source>
</evidence>
<dbReference type="EMBL" id="VBAL01000015">
    <property type="protein sequence ID" value="TMJ06365.1"/>
    <property type="molecule type" value="Genomic_DNA"/>
</dbReference>
<dbReference type="AlphaFoldDB" id="A0A537LEC6"/>
<organism evidence="5 6">
    <name type="scientific">Candidatus Segetimicrobium genomatis</name>
    <dbReference type="NCBI Taxonomy" id="2569760"/>
    <lineage>
        <taxon>Bacteria</taxon>
        <taxon>Bacillati</taxon>
        <taxon>Candidatus Sysuimicrobiota</taxon>
        <taxon>Candidatus Sysuimicrobiia</taxon>
        <taxon>Candidatus Sysuimicrobiales</taxon>
        <taxon>Candidatus Segetimicrobiaceae</taxon>
        <taxon>Candidatus Segetimicrobium</taxon>
    </lineage>
</organism>
<protein>
    <submittedName>
        <fullName evidence="5">Gfo/Idh/MocA family oxidoreductase</fullName>
    </submittedName>
</protein>
<dbReference type="PANTHER" id="PTHR43818:SF11">
    <property type="entry name" value="BCDNA.GH03377"/>
    <property type="match status" value="1"/>
</dbReference>
<dbReference type="PANTHER" id="PTHR43818">
    <property type="entry name" value="BCDNA.GH03377"/>
    <property type="match status" value="1"/>
</dbReference>
<evidence type="ECO:0000259" key="4">
    <source>
        <dbReference type="Pfam" id="PF22725"/>
    </source>
</evidence>
<reference evidence="5 6" key="1">
    <citation type="journal article" date="2019" name="Nat. Microbiol.">
        <title>Mediterranean grassland soil C-N compound turnover is dependent on rainfall and depth, and is mediated by genomically divergent microorganisms.</title>
        <authorList>
            <person name="Diamond S."/>
            <person name="Andeer P.F."/>
            <person name="Li Z."/>
            <person name="Crits-Christoph A."/>
            <person name="Burstein D."/>
            <person name="Anantharaman K."/>
            <person name="Lane K.R."/>
            <person name="Thomas B.C."/>
            <person name="Pan C."/>
            <person name="Northen T.R."/>
            <person name="Banfield J.F."/>
        </authorList>
    </citation>
    <scope>NUCLEOTIDE SEQUENCE [LARGE SCALE GENOMIC DNA]</scope>
    <source>
        <strain evidence="5">NP_4</strain>
    </source>
</reference>
<feature type="domain" description="Gfo/Idh/MocA-like oxidoreductase N-terminal" evidence="3">
    <location>
        <begin position="3"/>
        <end position="119"/>
    </location>
</feature>
<comment type="caution">
    <text evidence="5">The sequence shown here is derived from an EMBL/GenBank/DDBJ whole genome shotgun (WGS) entry which is preliminary data.</text>
</comment>
<dbReference type="Pfam" id="PF22725">
    <property type="entry name" value="GFO_IDH_MocA_C3"/>
    <property type="match status" value="1"/>
</dbReference>
<evidence type="ECO:0000313" key="6">
    <source>
        <dbReference type="Proteomes" id="UP000319353"/>
    </source>
</evidence>
<dbReference type="Proteomes" id="UP000319353">
    <property type="component" value="Unassembled WGS sequence"/>
</dbReference>
<evidence type="ECO:0000256" key="2">
    <source>
        <dbReference type="SAM" id="MobiDB-lite"/>
    </source>
</evidence>
<dbReference type="GO" id="GO:0000166">
    <property type="term" value="F:nucleotide binding"/>
    <property type="evidence" value="ECO:0007669"/>
    <property type="project" value="InterPro"/>
</dbReference>
<dbReference type="SUPFAM" id="SSF51735">
    <property type="entry name" value="NAD(P)-binding Rossmann-fold domains"/>
    <property type="match status" value="1"/>
</dbReference>
<dbReference type="InterPro" id="IPR050463">
    <property type="entry name" value="Gfo/Idh/MocA_oxidrdct_glycsds"/>
</dbReference>
<name>A0A537LEC6_9BACT</name>
<evidence type="ECO:0000313" key="5">
    <source>
        <dbReference type="EMBL" id="TMJ06365.1"/>
    </source>
</evidence>
<dbReference type="Gene3D" id="3.30.360.10">
    <property type="entry name" value="Dihydrodipicolinate Reductase, domain 2"/>
    <property type="match status" value="1"/>
</dbReference>
<dbReference type="Gene3D" id="3.40.50.720">
    <property type="entry name" value="NAD(P)-binding Rossmann-like Domain"/>
    <property type="match status" value="1"/>
</dbReference>
<dbReference type="InterPro" id="IPR036291">
    <property type="entry name" value="NAD(P)-bd_dom_sf"/>
</dbReference>
<gene>
    <name evidence="5" type="ORF">E6H01_01860</name>
</gene>